<keyword evidence="3" id="KW-1185">Reference proteome</keyword>
<keyword evidence="1" id="KW-0472">Membrane</keyword>
<evidence type="ECO:0000313" key="2">
    <source>
        <dbReference type="EnsemblMetazoa" id="XP_029343915.1"/>
    </source>
</evidence>
<accession>A0A8R2NN74</accession>
<feature type="transmembrane region" description="Helical" evidence="1">
    <location>
        <begin position="86"/>
        <end position="105"/>
    </location>
</feature>
<evidence type="ECO:0000256" key="1">
    <source>
        <dbReference type="SAM" id="Phobius"/>
    </source>
</evidence>
<keyword evidence="1" id="KW-1133">Transmembrane helix</keyword>
<reference evidence="3" key="1">
    <citation type="submission" date="2010-06" db="EMBL/GenBank/DDBJ databases">
        <authorList>
            <person name="Jiang H."/>
            <person name="Abraham K."/>
            <person name="Ali S."/>
            <person name="Alsbrooks S.L."/>
            <person name="Anim B.N."/>
            <person name="Anosike U.S."/>
            <person name="Attaway T."/>
            <person name="Bandaranaike D.P."/>
            <person name="Battles P.K."/>
            <person name="Bell S.N."/>
            <person name="Bell A.V."/>
            <person name="Beltran B."/>
            <person name="Bickham C."/>
            <person name="Bustamante Y."/>
            <person name="Caleb T."/>
            <person name="Canada A."/>
            <person name="Cardenas V."/>
            <person name="Carter K."/>
            <person name="Chacko J."/>
            <person name="Chandrabose M.N."/>
            <person name="Chavez D."/>
            <person name="Chavez A."/>
            <person name="Chen L."/>
            <person name="Chu H.-S."/>
            <person name="Claassen K.J."/>
            <person name="Cockrell R."/>
            <person name="Collins M."/>
            <person name="Cooper J.A."/>
            <person name="Cree A."/>
            <person name="Curry S.M."/>
            <person name="Da Y."/>
            <person name="Dao M.D."/>
            <person name="Das B."/>
            <person name="Davila M.-L."/>
            <person name="Davy-Carroll L."/>
            <person name="Denson S."/>
            <person name="Dinh H."/>
            <person name="Ebong V.E."/>
            <person name="Edwards J.R."/>
            <person name="Egan A."/>
            <person name="El-Daye J."/>
            <person name="Escobedo L."/>
            <person name="Fernandez S."/>
            <person name="Fernando P.R."/>
            <person name="Flagg N."/>
            <person name="Forbes L.D."/>
            <person name="Fowler R.G."/>
            <person name="Fu Q."/>
            <person name="Gabisi R.A."/>
            <person name="Ganer J."/>
            <person name="Garbino Pronczuk A."/>
            <person name="Garcia R.M."/>
            <person name="Garner T."/>
            <person name="Garrett T.E."/>
            <person name="Gonzalez D.A."/>
            <person name="Hamid H."/>
            <person name="Hawkins E.S."/>
            <person name="Hirani K."/>
            <person name="Hogues M.E."/>
            <person name="Hollins B."/>
            <person name="Hsiao C.-H."/>
            <person name="Jabil R."/>
            <person name="James M.L."/>
            <person name="Jhangiani S.N."/>
            <person name="Johnson B."/>
            <person name="Johnson Q."/>
            <person name="Joshi V."/>
            <person name="Kalu J.B."/>
            <person name="Kam C."/>
            <person name="Kashfia A."/>
            <person name="Keebler J."/>
            <person name="Kisamo H."/>
            <person name="Kovar C.L."/>
            <person name="Lago L.A."/>
            <person name="Lai C.-Y."/>
            <person name="Laidlaw J."/>
            <person name="Lara F."/>
            <person name="Le T.-K."/>
            <person name="Lee S.L."/>
            <person name="Legall F.H."/>
            <person name="Lemon S.J."/>
            <person name="Lewis L.R."/>
            <person name="Li B."/>
            <person name="Liu Y."/>
            <person name="Liu Y.-S."/>
            <person name="Lopez J."/>
            <person name="Lozado R.J."/>
            <person name="Lu J."/>
            <person name="Madu R.C."/>
            <person name="Maheshwari M."/>
            <person name="Maheshwari R."/>
            <person name="Malloy K."/>
            <person name="Martinez E."/>
            <person name="Mathew T."/>
            <person name="Mercado I.C."/>
            <person name="Mercado C."/>
            <person name="Meyer B."/>
            <person name="Montgomery K."/>
            <person name="Morgan M.B."/>
            <person name="Munidasa M."/>
            <person name="Nazareth L.V."/>
            <person name="Nelson J."/>
            <person name="Ng B.M."/>
            <person name="Nguyen N.B."/>
            <person name="Nguyen P.Q."/>
            <person name="Nguyen T."/>
            <person name="Obregon M."/>
            <person name="Okwuonu G.O."/>
            <person name="Onwere C.G."/>
            <person name="Orozco G."/>
            <person name="Parra A."/>
            <person name="Patel S."/>
            <person name="Patil S."/>
            <person name="Perez A."/>
            <person name="Perez Y."/>
            <person name="Pham C."/>
            <person name="Primus E.L."/>
            <person name="Pu L.-L."/>
            <person name="Puazo M."/>
            <person name="Qin X."/>
            <person name="Quiroz J.B."/>
            <person name="Reese J."/>
            <person name="Richards S."/>
            <person name="Rives C.M."/>
            <person name="Robberts R."/>
            <person name="Ruiz S.J."/>
            <person name="Ruiz M.J."/>
            <person name="Santibanez J."/>
            <person name="Schneider B.W."/>
            <person name="Sisson I."/>
            <person name="Smith M."/>
            <person name="Sodergren E."/>
            <person name="Song X.-Z."/>
            <person name="Song B.B."/>
            <person name="Summersgill H."/>
            <person name="Thelus R."/>
            <person name="Thornton R.D."/>
            <person name="Trejos Z.Y."/>
            <person name="Usmani K."/>
            <person name="Vattathil S."/>
            <person name="Villasana D."/>
            <person name="Walker D.L."/>
            <person name="Wang S."/>
            <person name="Wang K."/>
            <person name="White C.S."/>
            <person name="Williams A.C."/>
            <person name="Williamson J."/>
            <person name="Wilson K."/>
            <person name="Woghiren I.O."/>
            <person name="Woodworth J.R."/>
            <person name="Worley K.C."/>
            <person name="Wright R.A."/>
            <person name="Wu W."/>
            <person name="Young L."/>
            <person name="Zhang L."/>
            <person name="Zhang J."/>
            <person name="Zhu Y."/>
            <person name="Muzny D.M."/>
            <person name="Weinstock G."/>
            <person name="Gibbs R.A."/>
        </authorList>
    </citation>
    <scope>NUCLEOTIDE SEQUENCE [LARGE SCALE GENOMIC DNA]</scope>
    <source>
        <strain evidence="3">LSR1</strain>
    </source>
</reference>
<keyword evidence="1" id="KW-0812">Transmembrane</keyword>
<dbReference type="Proteomes" id="UP000007819">
    <property type="component" value="Chromosome A1"/>
</dbReference>
<dbReference type="EnsemblMetazoa" id="XM_029488055.1">
    <property type="protein sequence ID" value="XP_029343915.1"/>
    <property type="gene ID" value="LOC100569370"/>
</dbReference>
<protein>
    <submittedName>
        <fullName evidence="2">Uncharacterized protein</fullName>
    </submittedName>
</protein>
<sequence length="150" mass="16592">MLVTLTGDTDCRRFISGGILPPGILGVQLCYQNLRPRILVSIVKHIESSIVQRGRKHILRRTTHPTHTGTSGTMLIIFFRFQSKRCLYLVVLIILTAIVSFLVLYPESHATDHKIDDPDFQVPLQSNIPAGLYNEVGIVSNGGPCSQIGV</sequence>
<dbReference type="AlphaFoldDB" id="A0A8R2NN74"/>
<evidence type="ECO:0000313" key="3">
    <source>
        <dbReference type="Proteomes" id="UP000007819"/>
    </source>
</evidence>
<proteinExistence type="predicted"/>
<reference evidence="2" key="2">
    <citation type="submission" date="2022-06" db="UniProtKB">
        <authorList>
            <consortium name="EnsemblMetazoa"/>
        </authorList>
    </citation>
    <scope>IDENTIFICATION</scope>
</reference>
<organism evidence="2 3">
    <name type="scientific">Acyrthosiphon pisum</name>
    <name type="common">Pea aphid</name>
    <dbReference type="NCBI Taxonomy" id="7029"/>
    <lineage>
        <taxon>Eukaryota</taxon>
        <taxon>Metazoa</taxon>
        <taxon>Ecdysozoa</taxon>
        <taxon>Arthropoda</taxon>
        <taxon>Hexapoda</taxon>
        <taxon>Insecta</taxon>
        <taxon>Pterygota</taxon>
        <taxon>Neoptera</taxon>
        <taxon>Paraneoptera</taxon>
        <taxon>Hemiptera</taxon>
        <taxon>Sternorrhyncha</taxon>
        <taxon>Aphidomorpha</taxon>
        <taxon>Aphidoidea</taxon>
        <taxon>Aphididae</taxon>
        <taxon>Macrosiphini</taxon>
        <taxon>Acyrthosiphon</taxon>
    </lineage>
</organism>
<dbReference type="OrthoDB" id="10602223at2759"/>
<name>A0A8R2NN74_ACYPI</name>